<name>A0AAD9R2T6_ACRCE</name>
<dbReference type="InterPro" id="IPR048413">
    <property type="entry name" value="Htt_C-HEAT_rpt"/>
</dbReference>
<dbReference type="Pfam" id="PF20925">
    <property type="entry name" value="Htt_bridge"/>
    <property type="match status" value="1"/>
</dbReference>
<comment type="function">
    <text evidence="1">May play a role in microtubule-mediated transport or vesicle function.</text>
</comment>
<dbReference type="InterPro" id="IPR016024">
    <property type="entry name" value="ARM-type_fold"/>
</dbReference>
<dbReference type="Pfam" id="PF20927">
    <property type="entry name" value="Htt_C-HEAT"/>
    <property type="match status" value="1"/>
</dbReference>
<accession>A0AAD9R2T6</accession>
<protein>
    <submittedName>
        <fullName evidence="8">Huntingtin</fullName>
    </submittedName>
</protein>
<evidence type="ECO:0000256" key="4">
    <source>
        <dbReference type="ARBA" id="ARBA00007153"/>
    </source>
</evidence>
<dbReference type="Pfam" id="PF20926">
    <property type="entry name" value="Htt_N-HEAT_1"/>
    <property type="match status" value="1"/>
</dbReference>
<comment type="similarity">
    <text evidence="4">Belongs to the huntingtin family.</text>
</comment>
<dbReference type="SUPFAM" id="SSF48371">
    <property type="entry name" value="ARM repeat"/>
    <property type="match status" value="2"/>
</dbReference>
<dbReference type="GO" id="GO:0005634">
    <property type="term" value="C:nucleus"/>
    <property type="evidence" value="ECO:0007669"/>
    <property type="project" value="UniProtKB-SubCell"/>
</dbReference>
<dbReference type="Gene3D" id="1.25.10.10">
    <property type="entry name" value="Leucine-rich Repeat Variant"/>
    <property type="match status" value="2"/>
</dbReference>
<dbReference type="GO" id="GO:0005737">
    <property type="term" value="C:cytoplasm"/>
    <property type="evidence" value="ECO:0007669"/>
    <property type="project" value="UniProtKB-SubCell"/>
</dbReference>
<comment type="subcellular location">
    <subcellularLocation>
        <location evidence="3">Cytoplasm</location>
    </subcellularLocation>
    <subcellularLocation>
        <location evidence="2">Nucleus</location>
    </subcellularLocation>
</comment>
<dbReference type="InterPro" id="IPR000091">
    <property type="entry name" value="Huntingtin"/>
</dbReference>
<organism evidence="8 9">
    <name type="scientific">Acropora cervicornis</name>
    <name type="common">Staghorn coral</name>
    <dbReference type="NCBI Taxonomy" id="6130"/>
    <lineage>
        <taxon>Eukaryota</taxon>
        <taxon>Metazoa</taxon>
        <taxon>Cnidaria</taxon>
        <taxon>Anthozoa</taxon>
        <taxon>Hexacorallia</taxon>
        <taxon>Scleractinia</taxon>
        <taxon>Astrocoeniina</taxon>
        <taxon>Acroporidae</taxon>
        <taxon>Acropora</taxon>
    </lineage>
</organism>
<gene>
    <name evidence="8" type="ORF">P5673_002311</name>
</gene>
<evidence type="ECO:0000256" key="3">
    <source>
        <dbReference type="ARBA" id="ARBA00004496"/>
    </source>
</evidence>
<reference evidence="8" key="1">
    <citation type="journal article" date="2023" name="G3 (Bethesda)">
        <title>Whole genome assembly and annotation of the endangered Caribbean coral Acropora cervicornis.</title>
        <authorList>
            <person name="Selwyn J.D."/>
            <person name="Vollmer S.V."/>
        </authorList>
    </citation>
    <scope>NUCLEOTIDE SEQUENCE</scope>
    <source>
        <strain evidence="8">K2</strain>
    </source>
</reference>
<dbReference type="InterPro" id="IPR024613">
    <property type="entry name" value="Huntingtin_N_HEAT_rpt-2"/>
</dbReference>
<keyword evidence="6" id="KW-0539">Nucleus</keyword>
<dbReference type="PANTHER" id="PTHR10170:SF10">
    <property type="entry name" value="HUNTINGTIN"/>
    <property type="match status" value="1"/>
</dbReference>
<dbReference type="InterPro" id="IPR011989">
    <property type="entry name" value="ARM-like"/>
</dbReference>
<dbReference type="PRINTS" id="PR00375">
    <property type="entry name" value="HUNTINGTIN"/>
</dbReference>
<evidence type="ECO:0000256" key="2">
    <source>
        <dbReference type="ARBA" id="ARBA00004123"/>
    </source>
</evidence>
<keyword evidence="9" id="KW-1185">Reference proteome</keyword>
<evidence type="ECO:0000256" key="5">
    <source>
        <dbReference type="ARBA" id="ARBA00022490"/>
    </source>
</evidence>
<keyword evidence="5" id="KW-0963">Cytoplasm</keyword>
<evidence type="ECO:0000256" key="1">
    <source>
        <dbReference type="ARBA" id="ARBA00002907"/>
    </source>
</evidence>
<dbReference type="PANTHER" id="PTHR10170">
    <property type="entry name" value="HUNTINGTON DISEASE PROTEIN"/>
    <property type="match status" value="1"/>
</dbReference>
<evidence type="ECO:0000256" key="7">
    <source>
        <dbReference type="SAM" id="MobiDB-lite"/>
    </source>
</evidence>
<dbReference type="InterPro" id="IPR048411">
    <property type="entry name" value="Htt_N_HEAT_rpt-1"/>
</dbReference>
<proteinExistence type="inferred from homology"/>
<dbReference type="InterPro" id="IPR028426">
    <property type="entry name" value="Huntingtin_fam"/>
</dbReference>
<evidence type="ECO:0000256" key="6">
    <source>
        <dbReference type="ARBA" id="ARBA00023242"/>
    </source>
</evidence>
<sequence>MSLAAADKLLKVFDALKNFREGIPGADPNPLAKKKESLLSKKDRILLLNNIPELTCSPSIRNLGEFPKILAIAVDTLLISCDDGESDVRFVAGECLNKLIKGSMDTSLGRIHVELYKEMKKNGPARSLRAALSRFGELCHLIRPQKCRPFIANLLPCIARISLRTEDAIQETLANAMQKIMGVLGSFTSEAEVKQLLKTFLPNLRSSSATTRRTAASCLAVICCHSRKPNFVSEWLLNILLGMVLPFQESRDSNVYLGVLLCLRHMIPNLDKSSPNEHSLKGLRGSFGNQRSYSGDGPQDDKDVKSTQLLQAYEVIMHCTKHQNHNVVTAALETLLQLLRTPPLLLLSVLLSSEGITPSARTETFKGGLDIFEEIASESDSVVDESDTASIAESTVSTVDTGIGSSVANDFDGEQITADEMLQSPELDHLRLHGDSITSDAEGLREVDEGDLFSSSSMQGDLENRQLIRSLSDPGHMVDGQDVANVDTALNESQDSGDIGETVCQKDGTSVEVDLEQENEDDIMRTGSLSSDEVRQLVQRSFQIDSVACSGIPLLHCARLMCSFLLSGNPGEMLSDSSVRVSVKSLALLCIAQVVRLHPEAFLARMLPESSSESGEEGLHRSSPQLVRDVLLFSGHGDPQLRGSLAAVIGNVIRSGLEMGRLDFDMWCIDNCQELETVPLVLEDLISVLKTILQDESSVAIRQACISLKSCLSLLCSSKHSRVALDLLDAILSLRNNSYWLVKVELLEILEDVDFRQLMFLTNKLKHQNPKRHRLFKDSLQDDVLDKVLFHLLEDDDIRVRQAAAKCFANLVPRFFFSLNNDAHSVIISAAQSQISCLSIQDPHYRTHNQAVINSNLSRVVLLVTSRLNHATSRTTMLGCVHLLSLLAETFPVTSYPDAWGCGVSISCRSPLPTHSIGPFSTPSRPSSPSASCTGGGGPLSVAVGSMISSWLAYDLFAHQQLLKISGRLLFGAGCSGVHASLEHHSEQGSHDEPNSSAENWSVFTDSALAPQAEKLIYHLVRLLNILTHVIDHIVPGALPFKLTFPGQNKDKQTSAAIPGVAAPQVTGSSSAGTNLASAGPKRILTKSKRALSEADLHQAVTAEKPASPSKSQASVGPSVDGDQMTQGPPPKSAIGAFHHLPHYMKLYEITKGAFANNQLSLVDPSQDKFCQFLSATLESLSLLLEVTAFSDIGKHVEEILGYLQVCIKLEATKTTLCVQQLLRTMFGINALCQPILVHNPVVPPCLAETNITVPPPFEHLPSVDEQLYHSCFVHPLSLIAQTLDRLKPKEESKDKSVEVLSGIGLFIRKLKKKSSSSFVRPKMKLDKQSPIHSFIRWFEPLVIRALKEYTLSSSITLQQQVLSLLTQLIKLRVNYSLLDADQLFISFVQKQFEYIDAGQIKSCDTFLPHIFQFLVLLSYECFQPKFHEPQAIVGMPRIIQLCDGIMAGGQPPQTHAIPALQPIIYDLFVLRTAGKSDGGQGLETQREVVLSMLLRLVHYSEVLEMLVTVVNCYQRDEVKWKSLSGQIIDLLLPLLANQKVHLESEYGIKMLQNLFAAVAPGSLWPVDELLRVLFCDEDQMQSDLFSRWLATTLVVLQTLMAYVSEDILLSRIDQSGFRPSCANKPGTQLLPIEVFVKFLFHVVEVTASRIAMIERSAEKPPSEEFSIFKLFSLTLTCLTHLLKSANFKKVSQLASSSTLIQPSLEITNECVSSLVDTRPAVVLLWCQVLRHVKYTDDYFWCGFIDSGTRLSTASTANIEQDGSTLNKHITRLGVVLIYCDLLIAQQLDLGMLNLSQAGTILKLSLEDFITMCREPPVQEFLSLLCSTPEGSKLLLDSVSSCRSLPEAMKQPSFMCDLLFCLRTVHASQTLHFIRILVEMYFDSCHLWVVQMAEREIRKKLEMLQCGGQNKESSQDLGEDELRSVCQLIASTERAKRNSSLMSTVNKILQSSSSYVERELPCNEDLASAMDNYTVDREWFRRLAEQRCFASHPGDPQTKSVPPQEAAKMLSVLNASEVSDVINRADFDVSLLEQCILRGIEGTLLLSARRQNPEEAASDPYDFTETAESIDIDNLSLVSKLSLFSRIEEIVKDVIRTRSFRDSESSTKISCFCLAVEQLSTLCNDATWCRKVTCLARALVAFASAIPTLPKYCDIPESGRQSLFHFIFIPLAVVHHNFLNGKRPCSTVLTSHLECLAKFLNLECCKSIGRMEYFPLVSSAIDHVHVLLNGVCGEDTMEELCFGNGAAKPDVSDEGIDLGRKACSKISVMVHRLLAMTKPGSLQRTSIPQFLVGPFRGVVVGLARQPLVNSYARCPPLVWKLGWDPAPEGPLKTELPPIPIEILKEKDVLDEFVRVVNFIGWTSRQQFEETWAALLGVISSPPLPDTVSIEEDMESTHSCCLAVRCISELLLQTTLYPVPGNPTVSSYLHRPRHRDLPFLGSRAGKKLTFVRGVVEEEFATVCCTGAGRPFISDEETKPGRSASINRANSFTNLNNSRRLWLTNRMLFDHPLYGLNIERVLGFHEYTLGQISVGALYYQAQIDLHDHSDSDDDTSIVVSLPRMPQPEKLDIKSCEQFLLELFEQWMSLYIQPKTPLALMSEATKALLVLSDLFVDGHHFEWVLETLLELHHNHSGDDLLIQYLLPTLCKAAAFLKTEGVIAEKVCTILESSLRSPHVPLQISALYGAMYLLELHLASVSVVLLPTLTEFLSKKLVTPGGAVSFAEHHLLVMWSTAFYLLEKNADEISDQEFKANILKSAVSVASSNEDSTPTCVYHAVMRGLERLVVSFALSSAESDSLVKLSVDRLSMQNPQRAISALGLLVTCMYTGKIGDRVSGIYPQTDAVELPTEDRLLVAMERVTVLFDRIRKGISSEAKVVARVLPALLLDFFPAQEIMNKVIGEFLSSQQPHPELIAQVLFKVFEGLHNQGLQTEVRDWVLLSLGSFVQRTPLSMAVWSLSCFFVSASNNKWIRALYPNNLDLKFGFLALVVKSWMD</sequence>
<reference evidence="8" key="2">
    <citation type="journal article" date="2023" name="Science">
        <title>Genomic signatures of disease resistance in endangered staghorn corals.</title>
        <authorList>
            <person name="Vollmer S.V."/>
            <person name="Selwyn J.D."/>
            <person name="Despard B.A."/>
            <person name="Roesel C.L."/>
        </authorList>
    </citation>
    <scope>NUCLEOTIDE SEQUENCE</scope>
    <source>
        <strain evidence="8">K2</strain>
    </source>
</reference>
<feature type="region of interest" description="Disordered" evidence="7">
    <location>
        <begin position="1100"/>
        <end position="1134"/>
    </location>
</feature>
<dbReference type="Pfam" id="PF12372">
    <property type="entry name" value="Htt_N-HEAT"/>
    <property type="match status" value="1"/>
</dbReference>
<evidence type="ECO:0000313" key="8">
    <source>
        <dbReference type="EMBL" id="KAK2572107.1"/>
    </source>
</evidence>
<dbReference type="EMBL" id="JARQWQ010000004">
    <property type="protein sequence ID" value="KAK2572107.1"/>
    <property type="molecule type" value="Genomic_DNA"/>
</dbReference>
<comment type="caution">
    <text evidence="8">The sequence shown here is derived from an EMBL/GenBank/DDBJ whole genome shotgun (WGS) entry which is preliminary data.</text>
</comment>
<dbReference type="InterPro" id="IPR048412">
    <property type="entry name" value="Htt_bridge"/>
</dbReference>
<dbReference type="Proteomes" id="UP001249851">
    <property type="component" value="Unassembled WGS sequence"/>
</dbReference>
<evidence type="ECO:0000313" key="9">
    <source>
        <dbReference type="Proteomes" id="UP001249851"/>
    </source>
</evidence>